<dbReference type="Pfam" id="PF01963">
    <property type="entry name" value="TraB_PrgY_gumN"/>
    <property type="match status" value="1"/>
</dbReference>
<dbReference type="CDD" id="cd14726">
    <property type="entry name" value="TraB_PrgY-like"/>
    <property type="match status" value="1"/>
</dbReference>
<dbReference type="InterPro" id="IPR005230">
    <property type="entry name" value="TraB_bac"/>
</dbReference>
<feature type="transmembrane region" description="Helical" evidence="1">
    <location>
        <begin position="310"/>
        <end position="335"/>
    </location>
</feature>
<feature type="transmembrane region" description="Helical" evidence="1">
    <location>
        <begin position="285"/>
        <end position="304"/>
    </location>
</feature>
<dbReference type="PANTHER" id="PTHR21530:SF7">
    <property type="entry name" value="TRAB DOMAIN-CONTAINING PROTEIN"/>
    <property type="match status" value="1"/>
</dbReference>
<feature type="transmembrane region" description="Helical" evidence="1">
    <location>
        <begin position="368"/>
        <end position="391"/>
    </location>
</feature>
<keyword evidence="1" id="KW-0812">Transmembrane</keyword>
<dbReference type="RefSeq" id="WP_024467772.1">
    <property type="nucleotide sequence ID" value="NZ_CP061839.1"/>
</dbReference>
<evidence type="ECO:0000313" key="3">
    <source>
        <dbReference type="Proteomes" id="UP000593915"/>
    </source>
</evidence>
<reference evidence="2 3" key="1">
    <citation type="submission" date="2020-09" db="EMBL/GenBank/DDBJ databases">
        <title>Characterization of Treponema spp. from bovine digital dermatitis in Korea.</title>
        <authorList>
            <person name="Espiritu H.M."/>
            <person name="Cho Y.I."/>
            <person name="Mamuad L."/>
        </authorList>
    </citation>
    <scope>NUCLEOTIDE SEQUENCE [LARGE SCALE GENOMIC DNA]</scope>
    <source>
        <strain evidence="2 3">KS1</strain>
    </source>
</reference>
<proteinExistence type="predicted"/>
<dbReference type="EMBL" id="CP061839">
    <property type="protein sequence ID" value="QOW61068.1"/>
    <property type="molecule type" value="Genomic_DNA"/>
</dbReference>
<dbReference type="PANTHER" id="PTHR21530">
    <property type="entry name" value="PHEROMONE SHUTDOWN PROTEIN"/>
    <property type="match status" value="1"/>
</dbReference>
<gene>
    <name evidence="2" type="ORF">IFE08_01230</name>
</gene>
<sequence length="396" mass="43488">MEEVNAKILKRIQTKEREIILLGTAHVSKESIKEVETVIREEMPDCVCVELDETRYKALVSEKSWQEIDISKILREGKGFLLLANLVLASFQKKLGSDLGVKPGYEMKAAIEVSQELEIKTEMVDRPIHTTLKRAWAKSRGMGRSKLLAALLSAGFSNEKLDEAEIEKLKTQSAMDNMMEEMAEYLPKVKEVLIDERDRYLASKIWESKGKKIIAVLGAGHLPGTERFIKELEAGTKTTDVSDIEVIPPKSAISKIAAWIFPITIISLIALGFYKGGGAKTGQMLTSFIFWNGGLAAIGALIALGHPLSILVSFLGAPVTTVNPFLGIGMLSGLVQAWAKKPQVRDMENLTSDTSTVKGWYKNRITKVLLVLILSSLGSAIGTFITVPALIANLSF</sequence>
<accession>A0A7S6WPR4</accession>
<name>A0A7S6WPR4_9SPIR</name>
<evidence type="ECO:0000256" key="1">
    <source>
        <dbReference type="SAM" id="Phobius"/>
    </source>
</evidence>
<dbReference type="Proteomes" id="UP000593915">
    <property type="component" value="Chromosome"/>
</dbReference>
<dbReference type="AlphaFoldDB" id="A0A7S6WPR4"/>
<dbReference type="NCBIfam" id="TIGR00261">
    <property type="entry name" value="traB"/>
    <property type="match status" value="1"/>
</dbReference>
<feature type="transmembrane region" description="Helical" evidence="1">
    <location>
        <begin position="256"/>
        <end position="273"/>
    </location>
</feature>
<evidence type="ECO:0000313" key="2">
    <source>
        <dbReference type="EMBL" id="QOW61068.1"/>
    </source>
</evidence>
<dbReference type="InterPro" id="IPR002816">
    <property type="entry name" value="TraB/PrgY/GumN_fam"/>
</dbReference>
<keyword evidence="1" id="KW-0472">Membrane</keyword>
<organism evidence="2 3">
    <name type="scientific">Treponema pedis</name>
    <dbReference type="NCBI Taxonomy" id="409322"/>
    <lineage>
        <taxon>Bacteria</taxon>
        <taxon>Pseudomonadati</taxon>
        <taxon>Spirochaetota</taxon>
        <taxon>Spirochaetia</taxon>
        <taxon>Spirochaetales</taxon>
        <taxon>Treponemataceae</taxon>
        <taxon>Treponema</taxon>
    </lineage>
</organism>
<dbReference type="InterPro" id="IPR046345">
    <property type="entry name" value="TraB_PrgY-like"/>
</dbReference>
<protein>
    <submittedName>
        <fullName evidence="2">TraB/GumN family protein</fullName>
    </submittedName>
</protein>
<keyword evidence="1" id="KW-1133">Transmembrane helix</keyword>